<proteinExistence type="predicted"/>
<sequence>MDLKEILKYKKIAVVGASRDPSKWAHIVPRYLKEKGYRVVPVNPTASEVLGERAYPTLLDIPEDIDIVQVFRPTEEVPRIAEEVLARKRTRGDVKVLWLQLGITAPEEVKRRLEREGIVVVENMCMMETHMRLFGG</sequence>
<dbReference type="eggNOG" id="arCOG04227">
    <property type="taxonomic scope" value="Archaea"/>
</dbReference>
<protein>
    <submittedName>
        <fullName evidence="2">Predicted CoA-binding protein</fullName>
    </submittedName>
</protein>
<dbReference type="HOGENOM" id="CLU_112567_0_1_2"/>
<dbReference type="RefSeq" id="WP_014127213.1">
    <property type="nucleotide sequence ID" value="NC_016070.1"/>
</dbReference>
<dbReference type="AlphaFoldDB" id="G4RK63"/>
<keyword evidence="3" id="KW-1185">Reference proteome</keyword>
<dbReference type="PANTHER" id="PTHR33303">
    <property type="entry name" value="CYTOPLASMIC PROTEIN-RELATED"/>
    <property type="match status" value="1"/>
</dbReference>
<dbReference type="Proteomes" id="UP000002654">
    <property type="component" value="Chromosome"/>
</dbReference>
<dbReference type="InterPro" id="IPR003781">
    <property type="entry name" value="CoA-bd"/>
</dbReference>
<organism evidence="2 3">
    <name type="scientific">Thermoproteus tenax (strain ATCC 35583 / DSM 2078 / JCM 9277 / NBRC 100435 / Kra 1)</name>
    <dbReference type="NCBI Taxonomy" id="768679"/>
    <lineage>
        <taxon>Archaea</taxon>
        <taxon>Thermoproteota</taxon>
        <taxon>Thermoprotei</taxon>
        <taxon>Thermoproteales</taxon>
        <taxon>Thermoproteaceae</taxon>
        <taxon>Thermoproteus</taxon>
    </lineage>
</organism>
<feature type="domain" description="CoA-binding" evidence="1">
    <location>
        <begin position="6"/>
        <end position="103"/>
    </location>
</feature>
<dbReference type="KEGG" id="ttn:TTX_1322"/>
<gene>
    <name evidence="2" type="ordered locus">TTX_1322</name>
</gene>
<dbReference type="PANTHER" id="PTHR33303:SF2">
    <property type="entry name" value="COA-BINDING DOMAIN-CONTAINING PROTEIN"/>
    <property type="match status" value="1"/>
</dbReference>
<evidence type="ECO:0000259" key="1">
    <source>
        <dbReference type="SMART" id="SM00881"/>
    </source>
</evidence>
<dbReference type="Gene3D" id="3.40.50.720">
    <property type="entry name" value="NAD(P)-binding Rossmann-like Domain"/>
    <property type="match status" value="1"/>
</dbReference>
<evidence type="ECO:0000313" key="2">
    <source>
        <dbReference type="EMBL" id="CCC81958.1"/>
    </source>
</evidence>
<evidence type="ECO:0000313" key="3">
    <source>
        <dbReference type="Proteomes" id="UP000002654"/>
    </source>
</evidence>
<dbReference type="GeneID" id="11262203"/>
<dbReference type="EMBL" id="FN869859">
    <property type="protein sequence ID" value="CCC81958.1"/>
    <property type="molecule type" value="Genomic_DNA"/>
</dbReference>
<dbReference type="SUPFAM" id="SSF51735">
    <property type="entry name" value="NAD(P)-binding Rossmann-fold domains"/>
    <property type="match status" value="1"/>
</dbReference>
<dbReference type="PATRIC" id="fig|768679.9.peg.1340"/>
<dbReference type="SMART" id="SM00881">
    <property type="entry name" value="CoA_binding"/>
    <property type="match status" value="1"/>
</dbReference>
<dbReference type="InterPro" id="IPR036291">
    <property type="entry name" value="NAD(P)-bd_dom_sf"/>
</dbReference>
<dbReference type="STRING" id="768679.TTX_1322"/>
<dbReference type="PaxDb" id="768679-TTX_1322"/>
<dbReference type="Pfam" id="PF13380">
    <property type="entry name" value="CoA_binding_2"/>
    <property type="match status" value="1"/>
</dbReference>
<accession>G4RK63</accession>
<dbReference type="OrthoDB" id="42776at2157"/>
<name>G4RK63_THETK</name>
<reference evidence="2 3" key="1">
    <citation type="journal article" date="2011" name="PLoS ONE">
        <title>The complete genome sequence of Thermoproteus tenax: a physiologically versatile member of the Crenarchaeota.</title>
        <authorList>
            <person name="Siebers B."/>
            <person name="Zaparty M."/>
            <person name="Raddatz G."/>
            <person name="Tjaden B."/>
            <person name="Albers S.V."/>
            <person name="Bell S.D."/>
            <person name="Blombach F."/>
            <person name="Kletzin A."/>
            <person name="Kyrpides N."/>
            <person name="Lanz C."/>
            <person name="Plagens A."/>
            <person name="Rampp M."/>
            <person name="Rosinus A."/>
            <person name="von Jan M."/>
            <person name="Makarova K.S."/>
            <person name="Klenk H.P."/>
            <person name="Schuster S.C."/>
            <person name="Hensel R."/>
        </authorList>
    </citation>
    <scope>NUCLEOTIDE SEQUENCE [LARGE SCALE GENOMIC DNA]</scope>
    <source>
        <strain evidence="3">ATCC 35583 / DSM 2078 / JCM 9277 / NBRC 100435 / Kra 1</strain>
    </source>
</reference>